<protein>
    <recommendedName>
        <fullName evidence="4 5">Large ribosomal subunit protein bL28</fullName>
    </recommendedName>
</protein>
<dbReference type="Proteomes" id="UP000029578">
    <property type="component" value="Unassembled WGS sequence"/>
</dbReference>
<keyword evidence="3 5" id="KW-0687">Ribonucleoprotein</keyword>
<dbReference type="EMBL" id="JRNS01000359">
    <property type="protein sequence ID" value="KGF48421.1"/>
    <property type="molecule type" value="Genomic_DNA"/>
</dbReference>
<sequence length="87" mass="9790">MSKICQITGKKAQIGCNVSHSKHRTKRSFDVNLFSKKFYYVEEACWIQLKISAAGLRLINKVGLDAALKQAVSKGYVDWKDIKVIGD</sequence>
<organism evidence="6 7">
    <name type="scientific">Prevotella melaninogenica DNF00666</name>
    <dbReference type="NCBI Taxonomy" id="1401073"/>
    <lineage>
        <taxon>Bacteria</taxon>
        <taxon>Pseudomonadati</taxon>
        <taxon>Bacteroidota</taxon>
        <taxon>Bacteroidia</taxon>
        <taxon>Bacteroidales</taxon>
        <taxon>Prevotellaceae</taxon>
        <taxon>Prevotella</taxon>
    </lineage>
</organism>
<dbReference type="GO" id="GO:0006412">
    <property type="term" value="P:translation"/>
    <property type="evidence" value="ECO:0007669"/>
    <property type="project" value="UniProtKB-UniRule"/>
</dbReference>
<dbReference type="GeneID" id="94029831"/>
<dbReference type="InterPro" id="IPR001383">
    <property type="entry name" value="Ribosomal_bL28_bact-type"/>
</dbReference>
<dbReference type="SUPFAM" id="SSF143800">
    <property type="entry name" value="L28p-like"/>
    <property type="match status" value="1"/>
</dbReference>
<dbReference type="InterPro" id="IPR037147">
    <property type="entry name" value="Ribosomal_bL28_sf"/>
</dbReference>
<dbReference type="RefSeq" id="WP_004359782.1">
    <property type="nucleotide sequence ID" value="NZ_JRNS01000359.1"/>
</dbReference>
<evidence type="ECO:0000313" key="6">
    <source>
        <dbReference type="EMBL" id="KGF48421.1"/>
    </source>
</evidence>
<dbReference type="Pfam" id="PF00830">
    <property type="entry name" value="Ribosomal_L28"/>
    <property type="match status" value="1"/>
</dbReference>
<gene>
    <name evidence="5" type="primary">rpmB</name>
    <name evidence="6" type="ORF">HMPREF0661_06925</name>
</gene>
<name>A0A096ANZ1_9BACT</name>
<evidence type="ECO:0000256" key="3">
    <source>
        <dbReference type="ARBA" id="ARBA00023274"/>
    </source>
</evidence>
<reference evidence="6 7" key="1">
    <citation type="submission" date="2014-07" db="EMBL/GenBank/DDBJ databases">
        <authorList>
            <person name="McCorrison J."/>
            <person name="Sanka R."/>
            <person name="Torralba M."/>
            <person name="Gillis M."/>
            <person name="Haft D.H."/>
            <person name="Methe B."/>
            <person name="Sutton G."/>
            <person name="Nelson K.E."/>
        </authorList>
    </citation>
    <scope>NUCLEOTIDE SEQUENCE [LARGE SCALE GENOMIC DNA]</scope>
    <source>
        <strain evidence="6 7">DNF00666</strain>
    </source>
</reference>
<dbReference type="Gene3D" id="2.30.170.40">
    <property type="entry name" value="Ribosomal protein L28/L24"/>
    <property type="match status" value="1"/>
</dbReference>
<dbReference type="InterPro" id="IPR034704">
    <property type="entry name" value="Ribosomal_bL28/bL31-like_sf"/>
</dbReference>
<keyword evidence="2 5" id="KW-0689">Ribosomal protein</keyword>
<dbReference type="GO" id="GO:0003735">
    <property type="term" value="F:structural constituent of ribosome"/>
    <property type="evidence" value="ECO:0007669"/>
    <property type="project" value="InterPro"/>
</dbReference>
<comment type="similarity">
    <text evidence="1 5">Belongs to the bacterial ribosomal protein bL28 family.</text>
</comment>
<evidence type="ECO:0000313" key="7">
    <source>
        <dbReference type="Proteomes" id="UP000029578"/>
    </source>
</evidence>
<comment type="caution">
    <text evidence="6">The sequence shown here is derived from an EMBL/GenBank/DDBJ whole genome shotgun (WGS) entry which is preliminary data.</text>
</comment>
<dbReference type="GO" id="GO:0005840">
    <property type="term" value="C:ribosome"/>
    <property type="evidence" value="ECO:0007669"/>
    <property type="project" value="UniProtKB-KW"/>
</dbReference>
<dbReference type="PANTHER" id="PTHR13528">
    <property type="entry name" value="39S RIBOSOMAL PROTEIN L28, MITOCHONDRIAL"/>
    <property type="match status" value="1"/>
</dbReference>
<accession>A0A096ANZ1</accession>
<dbReference type="HAMAP" id="MF_00373">
    <property type="entry name" value="Ribosomal_bL28"/>
    <property type="match status" value="1"/>
</dbReference>
<proteinExistence type="inferred from homology"/>
<dbReference type="PANTHER" id="PTHR13528:SF2">
    <property type="entry name" value="LARGE RIBOSOMAL SUBUNIT PROTEIN BL28M"/>
    <property type="match status" value="1"/>
</dbReference>
<evidence type="ECO:0000256" key="2">
    <source>
        <dbReference type="ARBA" id="ARBA00022980"/>
    </source>
</evidence>
<evidence type="ECO:0000256" key="5">
    <source>
        <dbReference type="HAMAP-Rule" id="MF_00373"/>
    </source>
</evidence>
<evidence type="ECO:0000256" key="1">
    <source>
        <dbReference type="ARBA" id="ARBA00008760"/>
    </source>
</evidence>
<dbReference type="InterPro" id="IPR026569">
    <property type="entry name" value="Ribosomal_bL28"/>
</dbReference>
<dbReference type="GeneID" id="9497846"/>
<dbReference type="GO" id="GO:1990904">
    <property type="term" value="C:ribonucleoprotein complex"/>
    <property type="evidence" value="ECO:0007669"/>
    <property type="project" value="UniProtKB-KW"/>
</dbReference>
<evidence type="ECO:0000256" key="4">
    <source>
        <dbReference type="ARBA" id="ARBA00035174"/>
    </source>
</evidence>
<dbReference type="AlphaFoldDB" id="A0A096ANZ1"/>
<dbReference type="NCBIfam" id="TIGR00009">
    <property type="entry name" value="L28"/>
    <property type="match status" value="1"/>
</dbReference>